<feature type="signal peptide" evidence="2">
    <location>
        <begin position="1"/>
        <end position="21"/>
    </location>
</feature>
<evidence type="ECO:0000256" key="2">
    <source>
        <dbReference type="SAM" id="SignalP"/>
    </source>
</evidence>
<protein>
    <submittedName>
        <fullName evidence="4">DUF2807 domain-containing protein</fullName>
    </submittedName>
</protein>
<dbReference type="EMBL" id="DPMF01000286">
    <property type="protein sequence ID" value="HCV81847.1"/>
    <property type="molecule type" value="Genomic_DNA"/>
</dbReference>
<dbReference type="Proteomes" id="UP000264330">
    <property type="component" value="Unassembled WGS sequence"/>
</dbReference>
<dbReference type="InterPro" id="IPR021255">
    <property type="entry name" value="DUF2807"/>
</dbReference>
<feature type="compositionally biased region" description="Polar residues" evidence="1">
    <location>
        <begin position="235"/>
        <end position="245"/>
    </location>
</feature>
<dbReference type="RefSeq" id="WP_013071309.1">
    <property type="nucleotide sequence ID" value="NZ_CAJXAW010000025.1"/>
</dbReference>
<reference evidence="4 5" key="1">
    <citation type="journal article" date="2018" name="Nat. Biotechnol.">
        <title>A standardized bacterial taxonomy based on genome phylogeny substantially revises the tree of life.</title>
        <authorList>
            <person name="Parks D.H."/>
            <person name="Chuvochina M."/>
            <person name="Waite D.W."/>
            <person name="Rinke C."/>
            <person name="Skarshewski A."/>
            <person name="Chaumeil P.A."/>
            <person name="Hugenholtz P."/>
        </authorList>
    </citation>
    <scope>NUCLEOTIDE SEQUENCE [LARGE SCALE GENOMIC DNA]</scope>
    <source>
        <strain evidence="4">UBA9359</strain>
    </source>
</reference>
<evidence type="ECO:0000313" key="5">
    <source>
        <dbReference type="Proteomes" id="UP000264330"/>
    </source>
</evidence>
<keyword evidence="2" id="KW-0732">Signal</keyword>
<evidence type="ECO:0000259" key="3">
    <source>
        <dbReference type="Pfam" id="PF10988"/>
    </source>
</evidence>
<feature type="domain" description="Putative auto-transporter adhesin head GIN" evidence="3">
    <location>
        <begin position="45"/>
        <end position="229"/>
    </location>
</feature>
<dbReference type="Gene3D" id="2.160.20.120">
    <property type="match status" value="1"/>
</dbReference>
<dbReference type="AlphaFoldDB" id="A0A3D5J1I4"/>
<dbReference type="PANTHER" id="PTHR39200:SF1">
    <property type="entry name" value="AUTO-TRANSPORTER ADHESIN HEAD GIN DOMAIN-CONTAINING PROTEIN-RELATED"/>
    <property type="match status" value="1"/>
</dbReference>
<accession>A0A3D5J1I4</accession>
<dbReference type="OMA" id="SCSAQWG"/>
<proteinExistence type="predicted"/>
<name>A0A3D5J1I4_9FLAO</name>
<comment type="caution">
    <text evidence="4">The sequence shown here is derived from an EMBL/GenBank/DDBJ whole genome shotgun (WGS) entry which is preliminary data.</text>
</comment>
<evidence type="ECO:0000256" key="1">
    <source>
        <dbReference type="SAM" id="MobiDB-lite"/>
    </source>
</evidence>
<dbReference type="Pfam" id="PF10988">
    <property type="entry name" value="DUF2807"/>
    <property type="match status" value="1"/>
</dbReference>
<sequence length="245" mass="25977">MKKSILTVVVIFCISITSASAQWWSSNKSIKGNGDMVNKSRKTSDYDKVSLVGFMDVVLVSGTEGNLTIEAESNLQEYITTEVKNGTLKISVEKGVNISPSKNNMIKVTVPFEDLEGAHLTGSGDIWTEDKITAKDFSLSVTGSGDLKLEIEADDITGNVTGSGDVVLIGNAKSLDCGVTGSGDFDAFKLRAKKVSAQVSGSGDVMVYAEEELEARVAGSGDIEYKGNPSKENFKTSGSGDISKH</sequence>
<feature type="chain" id="PRO_5017671795" evidence="2">
    <location>
        <begin position="22"/>
        <end position="245"/>
    </location>
</feature>
<dbReference type="PANTHER" id="PTHR39200">
    <property type="entry name" value="HYPOTHETICAL EXPORTED PROTEIN"/>
    <property type="match status" value="1"/>
</dbReference>
<gene>
    <name evidence="4" type="ORF">DGQ38_12440</name>
</gene>
<feature type="region of interest" description="Disordered" evidence="1">
    <location>
        <begin position="220"/>
        <end position="245"/>
    </location>
</feature>
<organism evidence="4 5">
    <name type="scientific">Zunongwangia profunda</name>
    <dbReference type="NCBI Taxonomy" id="398743"/>
    <lineage>
        <taxon>Bacteria</taxon>
        <taxon>Pseudomonadati</taxon>
        <taxon>Bacteroidota</taxon>
        <taxon>Flavobacteriia</taxon>
        <taxon>Flavobacteriales</taxon>
        <taxon>Flavobacteriaceae</taxon>
        <taxon>Zunongwangia</taxon>
    </lineage>
</organism>
<evidence type="ECO:0000313" key="4">
    <source>
        <dbReference type="EMBL" id="HCV81847.1"/>
    </source>
</evidence>